<gene>
    <name evidence="2" type="ORF">DPMN_143924</name>
</gene>
<feature type="region of interest" description="Disordered" evidence="1">
    <location>
        <begin position="93"/>
        <end position="144"/>
    </location>
</feature>
<dbReference type="Proteomes" id="UP000828390">
    <property type="component" value="Unassembled WGS sequence"/>
</dbReference>
<proteinExistence type="predicted"/>
<dbReference type="EMBL" id="JAIWYP010000006">
    <property type="protein sequence ID" value="KAH3815402.1"/>
    <property type="molecule type" value="Genomic_DNA"/>
</dbReference>
<keyword evidence="3" id="KW-1185">Reference proteome</keyword>
<evidence type="ECO:0000256" key="1">
    <source>
        <dbReference type="SAM" id="MobiDB-lite"/>
    </source>
</evidence>
<name>A0A9D4GK28_DREPO</name>
<reference evidence="2" key="2">
    <citation type="submission" date="2020-11" db="EMBL/GenBank/DDBJ databases">
        <authorList>
            <person name="McCartney M.A."/>
            <person name="Auch B."/>
            <person name="Kono T."/>
            <person name="Mallez S."/>
            <person name="Becker A."/>
            <person name="Gohl D.M."/>
            <person name="Silverstein K.A.T."/>
            <person name="Koren S."/>
            <person name="Bechman K.B."/>
            <person name="Herman A."/>
            <person name="Abrahante J.E."/>
            <person name="Garbe J."/>
        </authorList>
    </citation>
    <scope>NUCLEOTIDE SEQUENCE</scope>
    <source>
        <strain evidence="2">Duluth1</strain>
        <tissue evidence="2">Whole animal</tissue>
    </source>
</reference>
<reference evidence="2" key="1">
    <citation type="journal article" date="2019" name="bioRxiv">
        <title>The Genome of the Zebra Mussel, Dreissena polymorpha: A Resource for Invasive Species Research.</title>
        <authorList>
            <person name="McCartney M.A."/>
            <person name="Auch B."/>
            <person name="Kono T."/>
            <person name="Mallez S."/>
            <person name="Zhang Y."/>
            <person name="Obille A."/>
            <person name="Becker A."/>
            <person name="Abrahante J.E."/>
            <person name="Garbe J."/>
            <person name="Badalamenti J.P."/>
            <person name="Herman A."/>
            <person name="Mangelson H."/>
            <person name="Liachko I."/>
            <person name="Sullivan S."/>
            <person name="Sone E.D."/>
            <person name="Koren S."/>
            <person name="Silverstein K.A.T."/>
            <person name="Beckman K.B."/>
            <person name="Gohl D.M."/>
        </authorList>
    </citation>
    <scope>NUCLEOTIDE SEQUENCE</scope>
    <source>
        <strain evidence="2">Duluth1</strain>
        <tissue evidence="2">Whole animal</tissue>
    </source>
</reference>
<dbReference type="AlphaFoldDB" id="A0A9D4GK28"/>
<protein>
    <submittedName>
        <fullName evidence="2">Uncharacterized protein</fullName>
    </submittedName>
</protein>
<comment type="caution">
    <text evidence="2">The sequence shown here is derived from an EMBL/GenBank/DDBJ whole genome shotgun (WGS) entry which is preliminary data.</text>
</comment>
<feature type="compositionally biased region" description="Basic and acidic residues" evidence="1">
    <location>
        <begin position="102"/>
        <end position="140"/>
    </location>
</feature>
<evidence type="ECO:0000313" key="3">
    <source>
        <dbReference type="Proteomes" id="UP000828390"/>
    </source>
</evidence>
<accession>A0A9D4GK28</accession>
<organism evidence="2 3">
    <name type="scientific">Dreissena polymorpha</name>
    <name type="common">Zebra mussel</name>
    <name type="synonym">Mytilus polymorpha</name>
    <dbReference type="NCBI Taxonomy" id="45954"/>
    <lineage>
        <taxon>Eukaryota</taxon>
        <taxon>Metazoa</taxon>
        <taxon>Spiralia</taxon>
        <taxon>Lophotrochozoa</taxon>
        <taxon>Mollusca</taxon>
        <taxon>Bivalvia</taxon>
        <taxon>Autobranchia</taxon>
        <taxon>Heteroconchia</taxon>
        <taxon>Euheterodonta</taxon>
        <taxon>Imparidentia</taxon>
        <taxon>Neoheterodontei</taxon>
        <taxon>Myida</taxon>
        <taxon>Dreissenoidea</taxon>
        <taxon>Dreissenidae</taxon>
        <taxon>Dreissena</taxon>
    </lineage>
</organism>
<sequence length="167" mass="18785">MTSIFVTYGCTFEQQGIRQGSCMNTSTSTTRNIKKACKKRTATDHPKKRIKSSISSVSLAVHTVREHGKVYDTENAVLIGAAGLCMGKQRPKKLRVVPHTTEQARDRAERSSRAPGKLHPDAHVHDRSTEENRHERHRITDCVGSNVREKLQRFEYGSSNENRARSA</sequence>
<evidence type="ECO:0000313" key="2">
    <source>
        <dbReference type="EMBL" id="KAH3815402.1"/>
    </source>
</evidence>